<feature type="domain" description="PWWP" evidence="2">
    <location>
        <begin position="62"/>
        <end position="144"/>
    </location>
</feature>
<feature type="compositionally biased region" description="Acidic residues" evidence="1">
    <location>
        <begin position="272"/>
        <end position="291"/>
    </location>
</feature>
<evidence type="ECO:0000313" key="4">
    <source>
        <dbReference type="Proteomes" id="UP000094112"/>
    </source>
</evidence>
<feature type="compositionally biased region" description="Acidic residues" evidence="1">
    <location>
        <begin position="195"/>
        <end position="223"/>
    </location>
</feature>
<dbReference type="SUPFAM" id="SSF63748">
    <property type="entry name" value="Tudor/PWWP/MBT"/>
    <property type="match status" value="1"/>
</dbReference>
<dbReference type="SMART" id="SM00293">
    <property type="entry name" value="PWWP"/>
    <property type="match status" value="1"/>
</dbReference>
<dbReference type="CDD" id="cd05840">
    <property type="entry name" value="PWWP_ScIOC4-like"/>
    <property type="match status" value="1"/>
</dbReference>
<organism evidence="3 4">
    <name type="scientific">Wickerhamomyces anomalus (strain ATCC 58044 / CBS 1984 / NCYC 433 / NRRL Y-366-8)</name>
    <name type="common">Yeast</name>
    <name type="synonym">Hansenula anomala</name>
    <dbReference type="NCBI Taxonomy" id="683960"/>
    <lineage>
        <taxon>Eukaryota</taxon>
        <taxon>Fungi</taxon>
        <taxon>Dikarya</taxon>
        <taxon>Ascomycota</taxon>
        <taxon>Saccharomycotina</taxon>
        <taxon>Saccharomycetes</taxon>
        <taxon>Phaffomycetales</taxon>
        <taxon>Wickerhamomycetaceae</taxon>
        <taxon>Wickerhamomyces</taxon>
    </lineage>
</organism>
<feature type="region of interest" description="Disordered" evidence="1">
    <location>
        <begin position="416"/>
        <end position="456"/>
    </location>
</feature>
<feature type="region of interest" description="Disordered" evidence="1">
    <location>
        <begin position="1"/>
        <end position="61"/>
    </location>
</feature>
<feature type="region of interest" description="Disordered" evidence="1">
    <location>
        <begin position="195"/>
        <end position="304"/>
    </location>
</feature>
<dbReference type="OrthoDB" id="62853at2759"/>
<evidence type="ECO:0000259" key="2">
    <source>
        <dbReference type="PROSITE" id="PS50812"/>
    </source>
</evidence>
<dbReference type="AlphaFoldDB" id="A0A1E3NXA3"/>
<dbReference type="EMBL" id="KV454213">
    <property type="protein sequence ID" value="ODQ57778.1"/>
    <property type="molecule type" value="Genomic_DNA"/>
</dbReference>
<dbReference type="RefSeq" id="XP_019036985.1">
    <property type="nucleotide sequence ID" value="XM_019183859.1"/>
</dbReference>
<keyword evidence="4" id="KW-1185">Reference proteome</keyword>
<dbReference type="GeneID" id="30201105"/>
<feature type="compositionally biased region" description="Basic residues" evidence="1">
    <location>
        <begin position="93"/>
        <end position="108"/>
    </location>
</feature>
<protein>
    <recommendedName>
        <fullName evidence="2">PWWP domain-containing protein</fullName>
    </recommendedName>
</protein>
<gene>
    <name evidence="3" type="ORF">WICANDRAFT_65126</name>
</gene>
<feature type="compositionally biased region" description="Acidic residues" evidence="1">
    <location>
        <begin position="36"/>
        <end position="46"/>
    </location>
</feature>
<feature type="region of interest" description="Disordered" evidence="1">
    <location>
        <begin position="91"/>
        <end position="112"/>
    </location>
</feature>
<proteinExistence type="predicted"/>
<evidence type="ECO:0000313" key="3">
    <source>
        <dbReference type="EMBL" id="ODQ57778.1"/>
    </source>
</evidence>
<dbReference type="PROSITE" id="PS50812">
    <property type="entry name" value="PWWP"/>
    <property type="match status" value="1"/>
</dbReference>
<feature type="compositionally biased region" description="Basic residues" evidence="1">
    <location>
        <begin position="228"/>
        <end position="267"/>
    </location>
</feature>
<name>A0A1E3NXA3_WICAA</name>
<reference evidence="3 4" key="1">
    <citation type="journal article" date="2016" name="Proc. Natl. Acad. Sci. U.S.A.">
        <title>Comparative genomics of biotechnologically important yeasts.</title>
        <authorList>
            <person name="Riley R."/>
            <person name="Haridas S."/>
            <person name="Wolfe K.H."/>
            <person name="Lopes M.R."/>
            <person name="Hittinger C.T."/>
            <person name="Goeker M."/>
            <person name="Salamov A.A."/>
            <person name="Wisecaver J.H."/>
            <person name="Long T.M."/>
            <person name="Calvey C.H."/>
            <person name="Aerts A.L."/>
            <person name="Barry K.W."/>
            <person name="Choi C."/>
            <person name="Clum A."/>
            <person name="Coughlan A.Y."/>
            <person name="Deshpande S."/>
            <person name="Douglass A.P."/>
            <person name="Hanson S.J."/>
            <person name="Klenk H.-P."/>
            <person name="LaButti K.M."/>
            <person name="Lapidus A."/>
            <person name="Lindquist E.A."/>
            <person name="Lipzen A.M."/>
            <person name="Meier-Kolthoff J.P."/>
            <person name="Ohm R.A."/>
            <person name="Otillar R.P."/>
            <person name="Pangilinan J.L."/>
            <person name="Peng Y."/>
            <person name="Rokas A."/>
            <person name="Rosa C.A."/>
            <person name="Scheuner C."/>
            <person name="Sibirny A.A."/>
            <person name="Slot J.C."/>
            <person name="Stielow J.B."/>
            <person name="Sun H."/>
            <person name="Kurtzman C.P."/>
            <person name="Blackwell M."/>
            <person name="Grigoriev I.V."/>
            <person name="Jeffries T.W."/>
        </authorList>
    </citation>
    <scope>NUCLEOTIDE SEQUENCE [LARGE SCALE GENOMIC DNA]</scope>
    <source>
        <strain evidence="4">ATCC 58044 / CBS 1984 / NCYC 433 / NRRL Y-366-8</strain>
    </source>
</reference>
<dbReference type="InterPro" id="IPR000313">
    <property type="entry name" value="PWWP_dom"/>
</dbReference>
<sequence length="456" mass="51732">MSAEPSDPPVTDNSEIASAAIAEKPEESTPALPTSDDQEPAPETEQSEPSQTDENAYGSFPPGTIVLGKLKSFPPWPGIVIPYELVPEGVNKSKPKHPTQPRPSKKKNQHSDKPIDTRLWCVRFLRDDTYMWGGVNEISLLTKEQIEKFLNDKKGKKLIKSAYEMALNPPDVEEFIIWGSNGKPIQIDNEINDADFEDEEGDGQSLEDDDGEEDEDEEDEDLEELKQPVKKSTKRGRAKNSKSPAKKQKTSTPKKTKGKPGRKPGKRKSPEPEPEPETSSDEDWDVDDETEPPVAENIPSAKQLSDDLKKRTPLIKKARVVLQDFFLESKEIETDVKSLKQVNTILDSLEKIPEVQLSLVKHYSLHRVMFDILKRPDLIDIKDVKKMRERISKLVEIWFDTVIEPTENWNFEEKVEEIEENNGELKEENGKEENSLQEEVKENGVKEEETSEPVEA</sequence>
<dbReference type="Pfam" id="PF00855">
    <property type="entry name" value="PWWP"/>
    <property type="match status" value="1"/>
</dbReference>
<dbReference type="InterPro" id="IPR035503">
    <property type="entry name" value="IOC4-like_PWWP"/>
</dbReference>
<dbReference type="STRING" id="683960.A0A1E3NXA3"/>
<dbReference type="Gene3D" id="2.30.30.140">
    <property type="match status" value="1"/>
</dbReference>
<accession>A0A1E3NXA3</accession>
<dbReference type="Proteomes" id="UP000094112">
    <property type="component" value="Unassembled WGS sequence"/>
</dbReference>
<evidence type="ECO:0000256" key="1">
    <source>
        <dbReference type="SAM" id="MobiDB-lite"/>
    </source>
</evidence>
<feature type="compositionally biased region" description="Basic and acidic residues" evidence="1">
    <location>
        <begin position="423"/>
        <end position="448"/>
    </location>
</feature>